<dbReference type="EMBL" id="CALNXI010000215">
    <property type="protein sequence ID" value="CAH3022338.1"/>
    <property type="molecule type" value="Genomic_DNA"/>
</dbReference>
<dbReference type="SUPFAM" id="SSF57262">
    <property type="entry name" value="Leech antihemostatic proteins"/>
    <property type="match status" value="1"/>
</dbReference>
<feature type="domain" description="Reelin" evidence="3">
    <location>
        <begin position="42"/>
        <end position="174"/>
    </location>
</feature>
<accession>A0ABN8M427</accession>
<dbReference type="InterPro" id="IPR042307">
    <property type="entry name" value="Reeler_sf"/>
</dbReference>
<evidence type="ECO:0000313" key="5">
    <source>
        <dbReference type="Proteomes" id="UP001159427"/>
    </source>
</evidence>
<feature type="chain" id="PRO_5046419189" description="Reelin domain-containing protein" evidence="2">
    <location>
        <begin position="25"/>
        <end position="237"/>
    </location>
</feature>
<proteinExistence type="predicted"/>
<evidence type="ECO:0000256" key="1">
    <source>
        <dbReference type="SAM" id="Phobius"/>
    </source>
</evidence>
<keyword evidence="1" id="KW-0812">Transmembrane</keyword>
<dbReference type="Proteomes" id="UP001159427">
    <property type="component" value="Unassembled WGS sequence"/>
</dbReference>
<evidence type="ECO:0000256" key="2">
    <source>
        <dbReference type="SAM" id="SignalP"/>
    </source>
</evidence>
<keyword evidence="5" id="KW-1185">Reference proteome</keyword>
<protein>
    <recommendedName>
        <fullName evidence="3">Reelin domain-containing protein</fullName>
    </recommendedName>
</protein>
<keyword evidence="1" id="KW-0472">Membrane</keyword>
<feature type="transmembrane region" description="Helical" evidence="1">
    <location>
        <begin position="213"/>
        <end position="234"/>
    </location>
</feature>
<dbReference type="InterPro" id="IPR002861">
    <property type="entry name" value="Reeler_dom"/>
</dbReference>
<feature type="signal peptide" evidence="2">
    <location>
        <begin position="1"/>
        <end position="24"/>
    </location>
</feature>
<keyword evidence="2" id="KW-0732">Signal</keyword>
<evidence type="ECO:0000259" key="3">
    <source>
        <dbReference type="Pfam" id="PF02014"/>
    </source>
</evidence>
<keyword evidence="1" id="KW-1133">Transmembrane helix</keyword>
<dbReference type="Gene3D" id="2.60.40.4060">
    <property type="entry name" value="Reeler domain"/>
    <property type="match status" value="1"/>
</dbReference>
<reference evidence="4 5" key="1">
    <citation type="submission" date="2022-05" db="EMBL/GenBank/DDBJ databases">
        <authorList>
            <consortium name="Genoscope - CEA"/>
            <person name="William W."/>
        </authorList>
    </citation>
    <scope>NUCLEOTIDE SEQUENCE [LARGE SCALE GENOMIC DNA]</scope>
</reference>
<organism evidence="4 5">
    <name type="scientific">Porites evermanni</name>
    <dbReference type="NCBI Taxonomy" id="104178"/>
    <lineage>
        <taxon>Eukaryota</taxon>
        <taxon>Metazoa</taxon>
        <taxon>Cnidaria</taxon>
        <taxon>Anthozoa</taxon>
        <taxon>Hexacorallia</taxon>
        <taxon>Scleractinia</taxon>
        <taxon>Fungiina</taxon>
        <taxon>Poritidae</taxon>
        <taxon>Porites</taxon>
    </lineage>
</organism>
<name>A0ABN8M427_9CNID</name>
<comment type="caution">
    <text evidence="4">The sequence shown here is derived from an EMBL/GenBank/DDBJ whole genome shotgun (WGS) entry which is preliminary data.</text>
</comment>
<sequence>MSRPLGTCLIWSIVAALYIQRAKADIRIPCPSVQRDFYPGVAPQNSSPPYVLNVTDKDGRPLHDFHFIGSEVIHTISLSGKQTGNDTEKFVGFIINIYNDFTDEPSGDFVTPLPQGVKEEECHYEGRSYINEVVMNSTAKEWTNLQIQWKSPRKYPAGNIHIRASVIKEYGVSWDGINVTLHYECPTPGCYLPDGCPHGLARNKYGCITCECAGVAAITVQFSSLLFIAIALLYNFM</sequence>
<dbReference type="InterPro" id="IPR011061">
    <property type="entry name" value="Hirudin/antistatin"/>
</dbReference>
<evidence type="ECO:0000313" key="4">
    <source>
        <dbReference type="EMBL" id="CAH3022338.1"/>
    </source>
</evidence>
<gene>
    <name evidence="4" type="ORF">PEVE_00015046</name>
</gene>
<dbReference type="Pfam" id="PF02014">
    <property type="entry name" value="Reeler"/>
    <property type="match status" value="1"/>
</dbReference>